<dbReference type="GO" id="GO:0008531">
    <property type="term" value="F:riboflavin kinase activity"/>
    <property type="evidence" value="ECO:0007669"/>
    <property type="project" value="UniProtKB-EC"/>
</dbReference>
<keyword evidence="6 14" id="KW-0548">Nucleotidyltransferase</keyword>
<dbReference type="RefSeq" id="WP_230843410.1">
    <property type="nucleotide sequence ID" value="NZ_CP063845.1"/>
</dbReference>
<comment type="similarity">
    <text evidence="14">Belongs to the ribF family.</text>
</comment>
<dbReference type="PIRSF" id="PIRSF004491">
    <property type="entry name" value="FAD_Synth"/>
    <property type="match status" value="1"/>
</dbReference>
<keyword evidence="11" id="KW-0511">Multifunctional enzyme</keyword>
<evidence type="ECO:0000256" key="5">
    <source>
        <dbReference type="ARBA" id="ARBA00022679"/>
    </source>
</evidence>
<keyword evidence="4 14" id="KW-0288">FMN</keyword>
<dbReference type="InterPro" id="IPR014729">
    <property type="entry name" value="Rossmann-like_a/b/a_fold"/>
</dbReference>
<dbReference type="InterPro" id="IPR002606">
    <property type="entry name" value="Riboflavin_kinase_bac"/>
</dbReference>
<dbReference type="GO" id="GO:0003919">
    <property type="term" value="F:FMN adenylyltransferase activity"/>
    <property type="evidence" value="ECO:0007669"/>
    <property type="project" value="UniProtKB-EC"/>
</dbReference>
<accession>A0ABY3PR55</accession>
<dbReference type="CDD" id="cd02064">
    <property type="entry name" value="FAD_synthetase_N"/>
    <property type="match status" value="1"/>
</dbReference>
<dbReference type="SUPFAM" id="SSF52374">
    <property type="entry name" value="Nucleotidylyl transferase"/>
    <property type="match status" value="1"/>
</dbReference>
<evidence type="ECO:0000256" key="14">
    <source>
        <dbReference type="PIRNR" id="PIRNR004491"/>
    </source>
</evidence>
<proteinExistence type="inferred from homology"/>
<dbReference type="SUPFAM" id="SSF82114">
    <property type="entry name" value="Riboflavin kinase-like"/>
    <property type="match status" value="1"/>
</dbReference>
<evidence type="ECO:0000256" key="1">
    <source>
        <dbReference type="ARBA" id="ARBA00004726"/>
    </source>
</evidence>
<keyword evidence="8 14" id="KW-0418">Kinase</keyword>
<reference evidence="16 17" key="1">
    <citation type="journal article" date="2021" name="Genome Biol. Evol.">
        <title>Complete Genome Sequencing of a Novel Gloeobacter Species from a Waterfall Cave in Mexico.</title>
        <authorList>
            <person name="Saw J.H."/>
            <person name="Cardona T."/>
            <person name="Montejano G."/>
        </authorList>
    </citation>
    <scope>NUCLEOTIDE SEQUENCE [LARGE SCALE GENOMIC DNA]</scope>
    <source>
        <strain evidence="16">MG652769</strain>
    </source>
</reference>
<comment type="pathway">
    <text evidence="2 14">Cofactor biosynthesis; FMN biosynthesis; FMN from riboflavin (ATP route): step 1/1.</text>
</comment>
<evidence type="ECO:0000313" key="16">
    <source>
        <dbReference type="EMBL" id="UFP96166.1"/>
    </source>
</evidence>
<evidence type="ECO:0000256" key="13">
    <source>
        <dbReference type="ARBA" id="ARBA00049494"/>
    </source>
</evidence>
<evidence type="ECO:0000256" key="2">
    <source>
        <dbReference type="ARBA" id="ARBA00005201"/>
    </source>
</evidence>
<evidence type="ECO:0000256" key="4">
    <source>
        <dbReference type="ARBA" id="ARBA00022643"/>
    </source>
</evidence>
<dbReference type="InterPro" id="IPR023465">
    <property type="entry name" value="Riboflavin_kinase_dom_sf"/>
</dbReference>
<keyword evidence="3 14" id="KW-0285">Flavoprotein</keyword>
<dbReference type="Proteomes" id="UP001054846">
    <property type="component" value="Chromosome"/>
</dbReference>
<evidence type="ECO:0000256" key="3">
    <source>
        <dbReference type="ARBA" id="ARBA00022630"/>
    </source>
</evidence>
<dbReference type="NCBIfam" id="TIGR00083">
    <property type="entry name" value="ribF"/>
    <property type="match status" value="1"/>
</dbReference>
<dbReference type="InterPro" id="IPR023468">
    <property type="entry name" value="Riboflavin_kinase"/>
</dbReference>
<keyword evidence="9 14" id="KW-0274">FAD</keyword>
<dbReference type="EC" id="2.7.1.26" evidence="14"/>
<sequence>MAVFRSLLEVATPCAVALGNFDGVHLGHQAVIQAVLGRAGIPTVLTFDPHPREYFTGKTGFLLAPERERTAAILALGIAQVLVLPFDEQIAATEAGAFVERVLVAGLGARFVSVGWNFRFGKERAGTTEMLQSYSRAGAFDIEILAERQVGGRRVSSSAIREALGCGDLDLARLLLGRAYGLEGEVVRGDQRGRLLGFATANLQVSGRKFLPKDGVYLVSARWGVQQRWGLLNLGLRPTFDGLRRTIEVHVLDWEGDLYGQHMKIALERYLRPEQKFGSPGELVAQLHRDREAALKVIAGHP</sequence>
<evidence type="ECO:0000256" key="11">
    <source>
        <dbReference type="ARBA" id="ARBA00023268"/>
    </source>
</evidence>
<dbReference type="PANTHER" id="PTHR22749:SF6">
    <property type="entry name" value="RIBOFLAVIN KINASE"/>
    <property type="match status" value="1"/>
</dbReference>
<feature type="domain" description="Riboflavin kinase" evidence="15">
    <location>
        <begin position="175"/>
        <end position="299"/>
    </location>
</feature>
<comment type="pathway">
    <text evidence="1 14">Cofactor biosynthesis; FAD biosynthesis; FAD from FMN: step 1/1.</text>
</comment>
<dbReference type="Pfam" id="PF06574">
    <property type="entry name" value="FAD_syn"/>
    <property type="match status" value="1"/>
</dbReference>
<dbReference type="Pfam" id="PF01687">
    <property type="entry name" value="Flavokinase"/>
    <property type="match status" value="1"/>
</dbReference>
<dbReference type="EMBL" id="CP063845">
    <property type="protein sequence ID" value="UFP96166.1"/>
    <property type="molecule type" value="Genomic_DNA"/>
</dbReference>
<dbReference type="EC" id="2.7.7.2" evidence="14"/>
<gene>
    <name evidence="16" type="ORF">ISF26_08150</name>
</gene>
<keyword evidence="10 14" id="KW-0067">ATP-binding</keyword>
<dbReference type="Gene3D" id="3.40.50.620">
    <property type="entry name" value="HUPs"/>
    <property type="match status" value="1"/>
</dbReference>
<comment type="catalytic activity">
    <reaction evidence="12 14">
        <text>riboflavin + ATP = FMN + ADP + H(+)</text>
        <dbReference type="Rhea" id="RHEA:14357"/>
        <dbReference type="ChEBI" id="CHEBI:15378"/>
        <dbReference type="ChEBI" id="CHEBI:30616"/>
        <dbReference type="ChEBI" id="CHEBI:57986"/>
        <dbReference type="ChEBI" id="CHEBI:58210"/>
        <dbReference type="ChEBI" id="CHEBI:456216"/>
        <dbReference type="EC" id="2.7.1.26"/>
    </reaction>
</comment>
<evidence type="ECO:0000256" key="8">
    <source>
        <dbReference type="ARBA" id="ARBA00022777"/>
    </source>
</evidence>
<dbReference type="InterPro" id="IPR015864">
    <property type="entry name" value="FAD_synthase"/>
</dbReference>
<evidence type="ECO:0000256" key="9">
    <source>
        <dbReference type="ARBA" id="ARBA00022827"/>
    </source>
</evidence>
<dbReference type="Gene3D" id="2.40.30.30">
    <property type="entry name" value="Riboflavin kinase-like"/>
    <property type="match status" value="1"/>
</dbReference>
<evidence type="ECO:0000256" key="10">
    <source>
        <dbReference type="ARBA" id="ARBA00022840"/>
    </source>
</evidence>
<evidence type="ECO:0000259" key="15">
    <source>
        <dbReference type="SMART" id="SM00904"/>
    </source>
</evidence>
<keyword evidence="7 14" id="KW-0547">Nucleotide-binding</keyword>
<evidence type="ECO:0000256" key="7">
    <source>
        <dbReference type="ARBA" id="ARBA00022741"/>
    </source>
</evidence>
<dbReference type="PANTHER" id="PTHR22749">
    <property type="entry name" value="RIBOFLAVIN KINASE/FMN ADENYLYLTRANSFERASE"/>
    <property type="match status" value="1"/>
</dbReference>
<evidence type="ECO:0000256" key="12">
    <source>
        <dbReference type="ARBA" id="ARBA00047880"/>
    </source>
</evidence>
<dbReference type="InterPro" id="IPR015865">
    <property type="entry name" value="Riboflavin_kinase_bac/euk"/>
</dbReference>
<dbReference type="NCBIfam" id="NF004160">
    <property type="entry name" value="PRK05627.1-3"/>
    <property type="match status" value="1"/>
</dbReference>
<evidence type="ECO:0000256" key="6">
    <source>
        <dbReference type="ARBA" id="ARBA00022695"/>
    </source>
</evidence>
<keyword evidence="5 14" id="KW-0808">Transferase</keyword>
<comment type="catalytic activity">
    <reaction evidence="13 14">
        <text>FMN + ATP + H(+) = FAD + diphosphate</text>
        <dbReference type="Rhea" id="RHEA:17237"/>
        <dbReference type="ChEBI" id="CHEBI:15378"/>
        <dbReference type="ChEBI" id="CHEBI:30616"/>
        <dbReference type="ChEBI" id="CHEBI:33019"/>
        <dbReference type="ChEBI" id="CHEBI:57692"/>
        <dbReference type="ChEBI" id="CHEBI:58210"/>
        <dbReference type="EC" id="2.7.7.2"/>
    </reaction>
</comment>
<evidence type="ECO:0000313" key="17">
    <source>
        <dbReference type="Proteomes" id="UP001054846"/>
    </source>
</evidence>
<organism evidence="16 17">
    <name type="scientific">Gloeobacter morelensis MG652769</name>
    <dbReference type="NCBI Taxonomy" id="2781736"/>
    <lineage>
        <taxon>Bacteria</taxon>
        <taxon>Bacillati</taxon>
        <taxon>Cyanobacteriota</taxon>
        <taxon>Cyanophyceae</taxon>
        <taxon>Gloeobacterales</taxon>
        <taxon>Gloeobacteraceae</taxon>
        <taxon>Gloeobacter</taxon>
        <taxon>Gloeobacter morelensis</taxon>
    </lineage>
</organism>
<name>A0ABY3PR55_9CYAN</name>
<keyword evidence="17" id="KW-1185">Reference proteome</keyword>
<protein>
    <recommendedName>
        <fullName evidence="14">Riboflavin biosynthesis protein</fullName>
    </recommendedName>
    <domain>
        <recommendedName>
            <fullName evidence="14">Riboflavin kinase</fullName>
            <ecNumber evidence="14">2.7.1.26</ecNumber>
        </recommendedName>
        <alternativeName>
            <fullName evidence="14">Flavokinase</fullName>
        </alternativeName>
    </domain>
    <domain>
        <recommendedName>
            <fullName evidence="14">FMN adenylyltransferase</fullName>
            <ecNumber evidence="14">2.7.7.2</ecNumber>
        </recommendedName>
        <alternativeName>
            <fullName evidence="14">FAD pyrophosphorylase</fullName>
        </alternativeName>
        <alternativeName>
            <fullName evidence="14">FAD synthase</fullName>
        </alternativeName>
    </domain>
</protein>
<dbReference type="SMART" id="SM00904">
    <property type="entry name" value="Flavokinase"/>
    <property type="match status" value="1"/>
</dbReference>